<feature type="non-terminal residue" evidence="6">
    <location>
        <position position="1"/>
    </location>
</feature>
<keyword evidence="4" id="KW-0676">Redox-active center</keyword>
<dbReference type="NCBIfam" id="TIGR01068">
    <property type="entry name" value="thioredoxin"/>
    <property type="match status" value="1"/>
</dbReference>
<dbReference type="GO" id="GO:0005829">
    <property type="term" value="C:cytosol"/>
    <property type="evidence" value="ECO:0007669"/>
    <property type="project" value="TreeGrafter"/>
</dbReference>
<dbReference type="PROSITE" id="PS51352">
    <property type="entry name" value="THIOREDOXIN_2"/>
    <property type="match status" value="1"/>
</dbReference>
<dbReference type="InterPro" id="IPR005746">
    <property type="entry name" value="Thioredoxin"/>
</dbReference>
<evidence type="ECO:0000256" key="4">
    <source>
        <dbReference type="ARBA" id="ARBA00023284"/>
    </source>
</evidence>
<accession>A0A382RQV9</accession>
<dbReference type="InterPro" id="IPR013766">
    <property type="entry name" value="Thioredoxin_domain"/>
</dbReference>
<dbReference type="PANTHER" id="PTHR45663">
    <property type="entry name" value="GEO12009P1"/>
    <property type="match status" value="1"/>
</dbReference>
<dbReference type="EMBL" id="UINC01123523">
    <property type="protein sequence ID" value="SVD00046.1"/>
    <property type="molecule type" value="Genomic_DNA"/>
</dbReference>
<keyword evidence="3" id="KW-1015">Disulfide bond</keyword>
<reference evidence="6" key="1">
    <citation type="submission" date="2018-05" db="EMBL/GenBank/DDBJ databases">
        <authorList>
            <person name="Lanie J.A."/>
            <person name="Ng W.-L."/>
            <person name="Kazmierczak K.M."/>
            <person name="Andrzejewski T.M."/>
            <person name="Davidsen T.M."/>
            <person name="Wayne K.J."/>
            <person name="Tettelin H."/>
            <person name="Glass J.I."/>
            <person name="Rusch D."/>
            <person name="Podicherti R."/>
            <person name="Tsui H.-C.T."/>
            <person name="Winkler M.E."/>
        </authorList>
    </citation>
    <scope>NUCLEOTIDE SEQUENCE</scope>
</reference>
<organism evidence="6">
    <name type="scientific">marine metagenome</name>
    <dbReference type="NCBI Taxonomy" id="408172"/>
    <lineage>
        <taxon>unclassified sequences</taxon>
        <taxon>metagenomes</taxon>
        <taxon>ecological metagenomes</taxon>
    </lineage>
</organism>
<dbReference type="SUPFAM" id="SSF52833">
    <property type="entry name" value="Thioredoxin-like"/>
    <property type="match status" value="1"/>
</dbReference>
<dbReference type="GO" id="GO:0015035">
    <property type="term" value="F:protein-disulfide reductase activity"/>
    <property type="evidence" value="ECO:0007669"/>
    <property type="project" value="InterPro"/>
</dbReference>
<dbReference type="InterPro" id="IPR017937">
    <property type="entry name" value="Thioredoxin_CS"/>
</dbReference>
<proteinExistence type="predicted"/>
<keyword evidence="2" id="KW-0249">Electron transport</keyword>
<sequence>GNAIEVTDDTFASTIADNQLVLVDFWAPWCGPCRMVAPVLEEIADEHGDKVTIAKVNTDENQGIASQHGIMSIPTMMLFKNGEKVDQMVGAQPKPQIMATLEKHF</sequence>
<name>A0A382RQV9_9ZZZZ</name>
<dbReference type="CDD" id="cd02947">
    <property type="entry name" value="TRX_family"/>
    <property type="match status" value="1"/>
</dbReference>
<feature type="domain" description="Thioredoxin" evidence="5">
    <location>
        <begin position="1"/>
        <end position="105"/>
    </location>
</feature>
<evidence type="ECO:0000256" key="3">
    <source>
        <dbReference type="ARBA" id="ARBA00023157"/>
    </source>
</evidence>
<evidence type="ECO:0000259" key="5">
    <source>
        <dbReference type="PROSITE" id="PS51352"/>
    </source>
</evidence>
<evidence type="ECO:0000256" key="2">
    <source>
        <dbReference type="ARBA" id="ARBA00022982"/>
    </source>
</evidence>
<protein>
    <recommendedName>
        <fullName evidence="5">Thioredoxin domain-containing protein</fullName>
    </recommendedName>
</protein>
<evidence type="ECO:0000313" key="6">
    <source>
        <dbReference type="EMBL" id="SVD00046.1"/>
    </source>
</evidence>
<dbReference type="PIRSF" id="PIRSF000077">
    <property type="entry name" value="Thioredoxin"/>
    <property type="match status" value="1"/>
</dbReference>
<dbReference type="Gene3D" id="3.40.30.10">
    <property type="entry name" value="Glutaredoxin"/>
    <property type="match status" value="1"/>
</dbReference>
<dbReference type="InterPro" id="IPR036249">
    <property type="entry name" value="Thioredoxin-like_sf"/>
</dbReference>
<dbReference type="AlphaFoldDB" id="A0A382RQV9"/>
<dbReference type="PRINTS" id="PR00421">
    <property type="entry name" value="THIOREDOXIN"/>
</dbReference>
<evidence type="ECO:0000256" key="1">
    <source>
        <dbReference type="ARBA" id="ARBA00022448"/>
    </source>
</evidence>
<keyword evidence="1" id="KW-0813">Transport</keyword>
<gene>
    <name evidence="6" type="ORF">METZ01_LOCUS352900</name>
</gene>
<dbReference type="PROSITE" id="PS00194">
    <property type="entry name" value="THIOREDOXIN_1"/>
    <property type="match status" value="1"/>
</dbReference>
<dbReference type="GO" id="GO:0045454">
    <property type="term" value="P:cell redox homeostasis"/>
    <property type="evidence" value="ECO:0007669"/>
    <property type="project" value="TreeGrafter"/>
</dbReference>
<dbReference type="Pfam" id="PF00085">
    <property type="entry name" value="Thioredoxin"/>
    <property type="match status" value="1"/>
</dbReference>
<dbReference type="FunFam" id="3.40.30.10:FF:000001">
    <property type="entry name" value="Thioredoxin"/>
    <property type="match status" value="1"/>
</dbReference>
<dbReference type="PANTHER" id="PTHR45663:SF11">
    <property type="entry name" value="GEO12009P1"/>
    <property type="match status" value="1"/>
</dbReference>